<evidence type="ECO:0000313" key="3">
    <source>
        <dbReference type="EMBL" id="CAF2915545.1"/>
    </source>
</evidence>
<keyword evidence="4" id="KW-1185">Reference proteome</keyword>
<dbReference type="InterPro" id="IPR036388">
    <property type="entry name" value="WH-like_DNA-bd_sf"/>
</dbReference>
<dbReference type="PROSITE" id="PS51526">
    <property type="entry name" value="RFX_DBD"/>
    <property type="match status" value="1"/>
</dbReference>
<dbReference type="OrthoDB" id="6380784at2759"/>
<protein>
    <submittedName>
        <fullName evidence="3">RFX4</fullName>
    </submittedName>
</protein>
<proteinExistence type="predicted"/>
<name>A0A7R8CVU2_LEPSM</name>
<gene>
    <name evidence="3" type="ORF">LSAA_8563</name>
</gene>
<dbReference type="Gene3D" id="1.10.10.10">
    <property type="entry name" value="Winged helix-like DNA-binding domain superfamily/Winged helix DNA-binding domain"/>
    <property type="match status" value="1"/>
</dbReference>
<feature type="region of interest" description="Disordered" evidence="2">
    <location>
        <begin position="313"/>
        <end position="344"/>
    </location>
</feature>
<dbReference type="GO" id="GO:0000978">
    <property type="term" value="F:RNA polymerase II cis-regulatory region sequence-specific DNA binding"/>
    <property type="evidence" value="ECO:0007669"/>
    <property type="project" value="TreeGrafter"/>
</dbReference>
<dbReference type="PANTHER" id="PTHR12619:SF5">
    <property type="entry name" value="TRANSCRIPTION FACTOR RFX4"/>
    <property type="match status" value="1"/>
</dbReference>
<dbReference type="PANTHER" id="PTHR12619">
    <property type="entry name" value="RFX TRANSCRIPTION FACTOR FAMILY"/>
    <property type="match status" value="1"/>
</dbReference>
<dbReference type="GO" id="GO:0000981">
    <property type="term" value="F:DNA-binding transcription factor activity, RNA polymerase II-specific"/>
    <property type="evidence" value="ECO:0007669"/>
    <property type="project" value="TreeGrafter"/>
</dbReference>
<feature type="compositionally biased region" description="Low complexity" evidence="2">
    <location>
        <begin position="329"/>
        <end position="344"/>
    </location>
</feature>
<evidence type="ECO:0000256" key="2">
    <source>
        <dbReference type="SAM" id="MobiDB-lite"/>
    </source>
</evidence>
<reference evidence="3" key="1">
    <citation type="submission" date="2021-02" db="EMBL/GenBank/DDBJ databases">
        <authorList>
            <person name="Bekaert M."/>
        </authorList>
    </citation>
    <scope>NUCLEOTIDE SEQUENCE</scope>
    <source>
        <strain evidence="3">IoA-00</strain>
    </source>
</reference>
<dbReference type="Proteomes" id="UP000675881">
    <property type="component" value="Chromosome 4"/>
</dbReference>
<dbReference type="Pfam" id="PF02257">
    <property type="entry name" value="RFX_DNA_binding"/>
    <property type="match status" value="1"/>
</dbReference>
<sequence length="839" mass="94971">MIELSNNIFPICREWGKRKPLLFFFLKFPPSPCPGKRFILDSFLAGVGSPSLNTLKAMHSQSSDQWISHQLDPDYSEYTVYVGEPSSDSSRARGNSSSLSNSIKAVLINDDLAGVQQNASPNVDWRSDSYQNYGAYELENSQQRHLEYLQHGFPITISTIMDMTVITEADTPGGGGGMGYVEPSVHNSKVDLCHQYSNFKRLRPHSTPATLCWLDKNYELADGVCIPRNVVYFNYVDFCSKNNMHPVNAASFGKIIRQMFQNLTTRRLGTRGQSRYHYFGLAIKPDSIYYSPNYSNRKSEDFIPPQDVKLFTSKQHNPNQKFNSSIKGSSQMSSHSFQNNSSASSLHHSINSNICSSTNQFTHASGHSSTFTTVATMDQVDQKPLNSLVQFAAAQQLPNFPEIVDLNICGSSVIDSRNLQIFIDLYHIHCQKVLDVIKRFNFTEISTIFKNFWKELPDHLTNYLGDNVVITLIGVCDMILYRTLLKAVLPTCIQMYPENILKIIRKFSYDLVASLQFALKNMPETLVNVKMKLAKQLSKMIRRGTSVCHLYQTSSLVMSTAKCYQELAKDWKKVEMDTTFFEDICLKTCNDKLIQSYIDKFHAMMLEQRPISDVCYWMVNIIRHHIEHKSEISNIRTKAKKILGVWQAIGCKILKPLKKYGSESPSSGFHLMYLLLNEVILYEVEKSIFNCALRDMSPKILSAKPSELSEATCTDSFGIDFLSKSEEMVSPSAFDSHGSAYGKVIYCCYLSVNISVGSILELSTLLALYFTLIYFGEKTKFESRASSNPPPLKMMKASSEKLLTSSYQPWMLPSQEEYDSTHFNLHESSSSTTEPSSSQ</sequence>
<dbReference type="InterPro" id="IPR003150">
    <property type="entry name" value="DNA-bd_RFX"/>
</dbReference>
<dbReference type="Pfam" id="PF25340">
    <property type="entry name" value="BCD_RFX"/>
    <property type="match status" value="1"/>
</dbReference>
<evidence type="ECO:0000256" key="1">
    <source>
        <dbReference type="ARBA" id="ARBA00023125"/>
    </source>
</evidence>
<dbReference type="SUPFAM" id="SSF46785">
    <property type="entry name" value="Winged helix' DNA-binding domain"/>
    <property type="match status" value="1"/>
</dbReference>
<keyword evidence="1" id="KW-0238">DNA-binding</keyword>
<dbReference type="AlphaFoldDB" id="A0A7R8CVU2"/>
<evidence type="ECO:0000313" key="4">
    <source>
        <dbReference type="Proteomes" id="UP000675881"/>
    </source>
</evidence>
<dbReference type="InterPro" id="IPR039779">
    <property type="entry name" value="RFX-like"/>
</dbReference>
<dbReference type="EMBL" id="HG994583">
    <property type="protein sequence ID" value="CAF2915545.1"/>
    <property type="molecule type" value="Genomic_DNA"/>
</dbReference>
<accession>A0A7R8CVU2</accession>
<organism evidence="3 4">
    <name type="scientific">Lepeophtheirus salmonis</name>
    <name type="common">Salmon louse</name>
    <name type="synonym">Caligus salmonis</name>
    <dbReference type="NCBI Taxonomy" id="72036"/>
    <lineage>
        <taxon>Eukaryota</taxon>
        <taxon>Metazoa</taxon>
        <taxon>Ecdysozoa</taxon>
        <taxon>Arthropoda</taxon>
        <taxon>Crustacea</taxon>
        <taxon>Multicrustacea</taxon>
        <taxon>Hexanauplia</taxon>
        <taxon>Copepoda</taxon>
        <taxon>Siphonostomatoida</taxon>
        <taxon>Caligidae</taxon>
        <taxon>Lepeophtheirus</taxon>
    </lineage>
</organism>
<dbReference type="FunFam" id="1.10.10.10:FF:000422">
    <property type="entry name" value="DNA-binding protein RFX7"/>
    <property type="match status" value="1"/>
</dbReference>
<dbReference type="InterPro" id="IPR036390">
    <property type="entry name" value="WH_DNA-bd_sf"/>
</dbReference>
<dbReference type="InterPro" id="IPR057321">
    <property type="entry name" value="RFX1-4/6/8-like_BCD"/>
</dbReference>
<feature type="compositionally biased region" description="Polar residues" evidence="2">
    <location>
        <begin position="313"/>
        <end position="328"/>
    </location>
</feature>